<dbReference type="InterPro" id="IPR002156">
    <property type="entry name" value="RNaseH_domain"/>
</dbReference>
<protein>
    <recommendedName>
        <fullName evidence="1">RNase H type-1 domain-containing protein</fullName>
    </recommendedName>
</protein>
<evidence type="ECO:0000259" key="1">
    <source>
        <dbReference type="Pfam" id="PF13456"/>
    </source>
</evidence>
<dbReference type="InterPro" id="IPR012337">
    <property type="entry name" value="RNaseH-like_sf"/>
</dbReference>
<dbReference type="OrthoDB" id="996916at2759"/>
<dbReference type="InterPro" id="IPR044730">
    <property type="entry name" value="RNase_H-like_dom_plant"/>
</dbReference>
<keyword evidence="3" id="KW-1185">Reference proteome</keyword>
<dbReference type="GO" id="GO:0004523">
    <property type="term" value="F:RNA-DNA hybrid ribonuclease activity"/>
    <property type="evidence" value="ECO:0007669"/>
    <property type="project" value="InterPro"/>
</dbReference>
<dbReference type="InterPro" id="IPR052929">
    <property type="entry name" value="RNase_H-like_EbsB-rel"/>
</dbReference>
<accession>A0A9W7LMH9</accession>
<name>A0A9W7LMH9_HIBTR</name>
<dbReference type="SUPFAM" id="SSF53098">
    <property type="entry name" value="Ribonuclease H-like"/>
    <property type="match status" value="1"/>
</dbReference>
<organism evidence="2 3">
    <name type="scientific">Hibiscus trionum</name>
    <name type="common">Flower of an hour</name>
    <dbReference type="NCBI Taxonomy" id="183268"/>
    <lineage>
        <taxon>Eukaryota</taxon>
        <taxon>Viridiplantae</taxon>
        <taxon>Streptophyta</taxon>
        <taxon>Embryophyta</taxon>
        <taxon>Tracheophyta</taxon>
        <taxon>Spermatophyta</taxon>
        <taxon>Magnoliopsida</taxon>
        <taxon>eudicotyledons</taxon>
        <taxon>Gunneridae</taxon>
        <taxon>Pentapetalae</taxon>
        <taxon>rosids</taxon>
        <taxon>malvids</taxon>
        <taxon>Malvales</taxon>
        <taxon>Malvaceae</taxon>
        <taxon>Malvoideae</taxon>
        <taxon>Hibiscus</taxon>
    </lineage>
</organism>
<evidence type="ECO:0000313" key="2">
    <source>
        <dbReference type="EMBL" id="GMI69889.1"/>
    </source>
</evidence>
<dbReference type="PANTHER" id="PTHR47074">
    <property type="entry name" value="BNAC02G40300D PROTEIN"/>
    <property type="match status" value="1"/>
</dbReference>
<dbReference type="AlphaFoldDB" id="A0A9W7LMH9"/>
<dbReference type="GO" id="GO:0003676">
    <property type="term" value="F:nucleic acid binding"/>
    <property type="evidence" value="ECO:0007669"/>
    <property type="project" value="InterPro"/>
</dbReference>
<dbReference type="Pfam" id="PF13456">
    <property type="entry name" value="RVT_3"/>
    <property type="match status" value="1"/>
</dbReference>
<dbReference type="EMBL" id="BSYR01000007">
    <property type="protein sequence ID" value="GMI69889.1"/>
    <property type="molecule type" value="Genomic_DNA"/>
</dbReference>
<evidence type="ECO:0000313" key="3">
    <source>
        <dbReference type="Proteomes" id="UP001165190"/>
    </source>
</evidence>
<dbReference type="Proteomes" id="UP001165190">
    <property type="component" value="Unassembled WGS sequence"/>
</dbReference>
<gene>
    <name evidence="2" type="ORF">HRI_000658200</name>
</gene>
<feature type="domain" description="RNase H type-1" evidence="1">
    <location>
        <begin position="140"/>
        <end position="259"/>
    </location>
</feature>
<comment type="caution">
    <text evidence="2">The sequence shown here is derived from an EMBL/GenBank/DDBJ whole genome shotgun (WGS) entry which is preliminary data.</text>
</comment>
<sequence length="293" mass="33691">MHNLFNRRISTSNLCPRCSNNPETTSHIVWECYYTKQIWESLHYTWPTEIETGIFWEWLEWHFQNCSKSKHIEIAITIWAIWYSRNMLIHEGIQQEQSLVITFIKSHISELQQLSTQLSHPQTHSAVHWSPPQPPDAKINFDASFSPHQSKSWSGLIVRNSLGEILGSAYRMGFHISSPFEAEAQALIHGLEFAKDLGFLSVEVEGDARTVIKKMNETSLDRSRIRSFIIDAKQMAQGFHRCRFTFTGRNGNAAARAMAVLGRRDTEDRFWVDEAPPAATTAADSDRRYIDPP</sequence>
<dbReference type="Gene3D" id="3.30.420.10">
    <property type="entry name" value="Ribonuclease H-like superfamily/Ribonuclease H"/>
    <property type="match status" value="1"/>
</dbReference>
<dbReference type="InterPro" id="IPR036397">
    <property type="entry name" value="RNaseH_sf"/>
</dbReference>
<dbReference type="CDD" id="cd06222">
    <property type="entry name" value="RNase_H_like"/>
    <property type="match status" value="1"/>
</dbReference>
<proteinExistence type="predicted"/>
<dbReference type="PANTHER" id="PTHR47074:SF61">
    <property type="entry name" value="RNASE H TYPE-1 DOMAIN-CONTAINING PROTEIN"/>
    <property type="match status" value="1"/>
</dbReference>
<reference evidence="2" key="1">
    <citation type="submission" date="2023-05" db="EMBL/GenBank/DDBJ databases">
        <title>Genome and transcriptome analyses reveal genes involved in the formation of fine ridges on petal epidermal cells in Hibiscus trionum.</title>
        <authorList>
            <person name="Koshimizu S."/>
            <person name="Masuda S."/>
            <person name="Ishii T."/>
            <person name="Shirasu K."/>
            <person name="Hoshino A."/>
            <person name="Arita M."/>
        </authorList>
    </citation>
    <scope>NUCLEOTIDE SEQUENCE</scope>
    <source>
        <strain evidence="2">Hamamatsu line</strain>
    </source>
</reference>